<dbReference type="Proteomes" id="UP000244334">
    <property type="component" value="Unassembled WGS sequence"/>
</dbReference>
<dbReference type="CDD" id="cd00796">
    <property type="entry name" value="INT_Rci_Hp1_C"/>
    <property type="match status" value="1"/>
</dbReference>
<dbReference type="AlphaFoldDB" id="A0A328TMV3"/>
<protein>
    <submittedName>
        <fullName evidence="4">Phage integrase family protein</fullName>
    </submittedName>
</protein>
<dbReference type="SUPFAM" id="SSF56349">
    <property type="entry name" value="DNA breaking-rejoining enzymes"/>
    <property type="match status" value="1"/>
</dbReference>
<gene>
    <name evidence="4" type="ORF">ACZ87_02464</name>
</gene>
<sequence length="233" mass="26062">MIYQIDPRSLISYRAQRLSQGIKASTLNHDIFALSGVFKAMAEASEFHGENPVASLTPLKEAQIEMSYLTTDEISKLLEIAKGDYYRIAVLCLATGARWGEAYDLKGENIVHNSVMFSHTKNGERRVVPISPDIAGIVKTRESGKLFQVSYKTFRRLVKEAKPNLPIGQAVHALRHTFGTHFMMKGGNILALQRILGHSDISQTMTYAHFSPSYLVEATSYNPLTRVSTFRPQ</sequence>
<name>A0A328TMV3_9GAMM</name>
<dbReference type="GO" id="GO:0015074">
    <property type="term" value="P:DNA integration"/>
    <property type="evidence" value="ECO:0007669"/>
    <property type="project" value="UniProtKB-KW"/>
</dbReference>
<dbReference type="InterPro" id="IPR011010">
    <property type="entry name" value="DNA_brk_join_enz"/>
</dbReference>
<accession>A0A328TMV3</accession>
<evidence type="ECO:0000256" key="1">
    <source>
        <dbReference type="ARBA" id="ARBA00022908"/>
    </source>
</evidence>
<dbReference type="GO" id="GO:0003677">
    <property type="term" value="F:DNA binding"/>
    <property type="evidence" value="ECO:0007669"/>
    <property type="project" value="InterPro"/>
</dbReference>
<dbReference type="InterPro" id="IPR002104">
    <property type="entry name" value="Integrase_catalytic"/>
</dbReference>
<organism evidence="4 5">
    <name type="scientific">Candidatus Erwinia dacicola</name>
    <dbReference type="NCBI Taxonomy" id="252393"/>
    <lineage>
        <taxon>Bacteria</taxon>
        <taxon>Pseudomonadati</taxon>
        <taxon>Pseudomonadota</taxon>
        <taxon>Gammaproteobacteria</taxon>
        <taxon>Enterobacterales</taxon>
        <taxon>Erwiniaceae</taxon>
        <taxon>Erwinia</taxon>
    </lineage>
</organism>
<dbReference type="InterPro" id="IPR013762">
    <property type="entry name" value="Integrase-like_cat_sf"/>
</dbReference>
<reference evidence="4" key="1">
    <citation type="submission" date="2018-04" db="EMBL/GenBank/DDBJ databases">
        <title>Genomes of the Obligate Erwinia dacicola and Facultative Enterobacter sp. OLF Endosymbionts of the Olive Fruit fly, Bactrocera oleae.</title>
        <authorList>
            <person name="Estes A.M."/>
            <person name="Hearn D.J."/>
            <person name="Agarwal S."/>
            <person name="Pierson E.A."/>
            <person name="Dunning-Hotopp J.C."/>
        </authorList>
    </citation>
    <scope>NUCLEOTIDE SEQUENCE [LARGE SCALE GENOMIC DNA]</scope>
    <source>
        <strain evidence="4">Oroville</strain>
    </source>
</reference>
<dbReference type="PANTHER" id="PTHR30349:SF93">
    <property type="entry name" value="FELS-2 PROPHAGE PROTEIN"/>
    <property type="match status" value="1"/>
</dbReference>
<evidence type="ECO:0000313" key="5">
    <source>
        <dbReference type="Proteomes" id="UP000244334"/>
    </source>
</evidence>
<comment type="caution">
    <text evidence="4">The sequence shown here is derived from an EMBL/GenBank/DDBJ whole genome shotgun (WGS) entry which is preliminary data.</text>
</comment>
<dbReference type="PROSITE" id="PS51898">
    <property type="entry name" value="TYR_RECOMBINASE"/>
    <property type="match status" value="1"/>
</dbReference>
<dbReference type="Gene3D" id="1.10.443.10">
    <property type="entry name" value="Intergrase catalytic core"/>
    <property type="match status" value="1"/>
</dbReference>
<feature type="domain" description="Tyr recombinase" evidence="3">
    <location>
        <begin position="64"/>
        <end position="220"/>
    </location>
</feature>
<dbReference type="EMBL" id="LJAM02000274">
    <property type="protein sequence ID" value="RAP70732.1"/>
    <property type="molecule type" value="Genomic_DNA"/>
</dbReference>
<dbReference type="GO" id="GO:0006310">
    <property type="term" value="P:DNA recombination"/>
    <property type="evidence" value="ECO:0007669"/>
    <property type="project" value="UniProtKB-KW"/>
</dbReference>
<dbReference type="InterPro" id="IPR057084">
    <property type="entry name" value="Int_N"/>
</dbReference>
<dbReference type="Pfam" id="PF24624">
    <property type="entry name" value="Int_N"/>
    <property type="match status" value="1"/>
</dbReference>
<proteinExistence type="predicted"/>
<evidence type="ECO:0000256" key="2">
    <source>
        <dbReference type="ARBA" id="ARBA00023172"/>
    </source>
</evidence>
<dbReference type="Pfam" id="PF00589">
    <property type="entry name" value="Phage_integrase"/>
    <property type="match status" value="1"/>
</dbReference>
<keyword evidence="1" id="KW-0229">DNA integration</keyword>
<evidence type="ECO:0000259" key="3">
    <source>
        <dbReference type="PROSITE" id="PS51898"/>
    </source>
</evidence>
<keyword evidence="5" id="KW-1185">Reference proteome</keyword>
<dbReference type="InterPro" id="IPR050090">
    <property type="entry name" value="Tyrosine_recombinase_XerCD"/>
</dbReference>
<keyword evidence="2" id="KW-0233">DNA recombination</keyword>
<dbReference type="PANTHER" id="PTHR30349">
    <property type="entry name" value="PHAGE INTEGRASE-RELATED"/>
    <property type="match status" value="1"/>
</dbReference>
<evidence type="ECO:0000313" key="4">
    <source>
        <dbReference type="EMBL" id="RAP70732.1"/>
    </source>
</evidence>